<dbReference type="AlphaFoldDB" id="A0A261Y4I2"/>
<reference evidence="13 14" key="1">
    <citation type="journal article" date="2017" name="Mycologia">
        <title>Bifiguratus adelaidae, gen. et sp. nov., a new member of Mucoromycotina in endophytic and soil-dwelling habitats.</title>
        <authorList>
            <person name="Torres-Cruz T.J."/>
            <person name="Billingsley Tobias T.L."/>
            <person name="Almatruk M."/>
            <person name="Hesse C."/>
            <person name="Kuske C.R."/>
            <person name="Desiro A."/>
            <person name="Benucci G.M."/>
            <person name="Bonito G."/>
            <person name="Stajich J.E."/>
            <person name="Dunlap C."/>
            <person name="Arnold A.E."/>
            <person name="Porras-Alfaro A."/>
        </authorList>
    </citation>
    <scope>NUCLEOTIDE SEQUENCE [LARGE SCALE GENOMIC DNA]</scope>
    <source>
        <strain evidence="13 14">AZ0501</strain>
    </source>
</reference>
<evidence type="ECO:0000256" key="3">
    <source>
        <dbReference type="ARBA" id="ARBA00006462"/>
    </source>
</evidence>
<dbReference type="InterPro" id="IPR003378">
    <property type="entry name" value="Fringe-like_glycosylTrfase"/>
</dbReference>
<comment type="subcellular location">
    <subcellularLocation>
        <location evidence="1">Membrane</location>
        <topology evidence="1">Single-pass type II membrane protein</topology>
    </subcellularLocation>
</comment>
<dbReference type="Proteomes" id="UP000242875">
    <property type="component" value="Unassembled WGS sequence"/>
</dbReference>
<comment type="similarity">
    <text evidence="3">Belongs to the glycosyltransferase 31 family. Beta3-Gal-T subfamily.</text>
</comment>
<comment type="caution">
    <text evidence="13">The sequence shown here is derived from an EMBL/GenBank/DDBJ whole genome shotgun (WGS) entry which is preliminary data.</text>
</comment>
<gene>
    <name evidence="13" type="ORF">BZG36_01694</name>
</gene>
<name>A0A261Y4I2_9FUNG</name>
<evidence type="ECO:0000313" key="13">
    <source>
        <dbReference type="EMBL" id="OZJ05550.1"/>
    </source>
</evidence>
<keyword evidence="8" id="KW-0547">Nucleotide-binding</keyword>
<dbReference type="EMBL" id="MVBO01000013">
    <property type="protein sequence ID" value="OZJ05550.1"/>
    <property type="molecule type" value="Genomic_DNA"/>
</dbReference>
<dbReference type="GO" id="GO:0016020">
    <property type="term" value="C:membrane"/>
    <property type="evidence" value="ECO:0007669"/>
    <property type="project" value="UniProtKB-SubCell"/>
</dbReference>
<keyword evidence="6" id="KW-0808">Transferase</keyword>
<evidence type="ECO:0000256" key="5">
    <source>
        <dbReference type="ARBA" id="ARBA00022676"/>
    </source>
</evidence>
<dbReference type="Gene3D" id="3.90.550.50">
    <property type="match status" value="2"/>
</dbReference>
<keyword evidence="11" id="KW-0472">Membrane</keyword>
<dbReference type="PANTHER" id="PTHR23033">
    <property type="entry name" value="BETA1,3-GALACTOSYLTRANSFERASE"/>
    <property type="match status" value="1"/>
</dbReference>
<dbReference type="GO" id="GO:0016263">
    <property type="term" value="F:glycoprotein-N-acetylgalactosamine 3-beta-galactosyltransferase activity"/>
    <property type="evidence" value="ECO:0007669"/>
    <property type="project" value="UniProtKB-EC"/>
</dbReference>
<organism evidence="13 14">
    <name type="scientific">Bifiguratus adelaidae</name>
    <dbReference type="NCBI Taxonomy" id="1938954"/>
    <lineage>
        <taxon>Eukaryota</taxon>
        <taxon>Fungi</taxon>
        <taxon>Fungi incertae sedis</taxon>
        <taxon>Mucoromycota</taxon>
        <taxon>Mucoromycotina</taxon>
        <taxon>Endogonomycetes</taxon>
        <taxon>Endogonales</taxon>
        <taxon>Endogonales incertae sedis</taxon>
        <taxon>Bifiguratus</taxon>
    </lineage>
</organism>
<protein>
    <recommendedName>
        <fullName evidence="4">N-acetylgalactosaminide beta-1,3-galactosyltransferase</fullName>
        <ecNumber evidence="4">2.4.1.122</ecNumber>
    </recommendedName>
</protein>
<evidence type="ECO:0000256" key="6">
    <source>
        <dbReference type="ARBA" id="ARBA00022679"/>
    </source>
</evidence>
<dbReference type="Pfam" id="PF02434">
    <property type="entry name" value="Fringe"/>
    <property type="match status" value="1"/>
</dbReference>
<feature type="domain" description="Fringe-like glycosyltransferase" evidence="12">
    <location>
        <begin position="147"/>
        <end position="248"/>
    </location>
</feature>
<keyword evidence="5" id="KW-0328">Glycosyltransferase</keyword>
<dbReference type="GO" id="GO:0000166">
    <property type="term" value="F:nucleotide binding"/>
    <property type="evidence" value="ECO:0007669"/>
    <property type="project" value="UniProtKB-KW"/>
</dbReference>
<keyword evidence="7" id="KW-0812">Transmembrane</keyword>
<evidence type="ECO:0000256" key="2">
    <source>
        <dbReference type="ARBA" id="ARBA00004922"/>
    </source>
</evidence>
<sequence>MSRAHKYTKRTSKDHFWASKLSSWSRRVDRLGVEGMVSAKPALVFCLLCIVSLSFTNLYRYRVEVDHAVRNSTQLTLLVHTGEPTITTRYASMRQSWLSDERWPYDRITFTTGNTSNPFWPPGLDQGLVSVTDAPRRGLAPELPHNMNERVLQSLIYAYRHTDSDWYYKADDDTYLVASRATDAKMDDCTPILHKNISYASGGTGYLLSRKAVELIVRQETEGQGCWRLVEDMTIGFCLNELGIKCIDAGDAMLQRIHTSWSRLNPKLAKAIAIHKVLPEDLEVLEKALGVNLN</sequence>
<keyword evidence="14" id="KW-1185">Reference proteome</keyword>
<evidence type="ECO:0000256" key="10">
    <source>
        <dbReference type="ARBA" id="ARBA00022989"/>
    </source>
</evidence>
<evidence type="ECO:0000259" key="12">
    <source>
        <dbReference type="Pfam" id="PF02434"/>
    </source>
</evidence>
<dbReference type="OrthoDB" id="414175at2759"/>
<evidence type="ECO:0000256" key="1">
    <source>
        <dbReference type="ARBA" id="ARBA00004606"/>
    </source>
</evidence>
<dbReference type="EC" id="2.4.1.122" evidence="4"/>
<keyword evidence="9" id="KW-0735">Signal-anchor</keyword>
<accession>A0A261Y4I2</accession>
<evidence type="ECO:0000256" key="11">
    <source>
        <dbReference type="ARBA" id="ARBA00023136"/>
    </source>
</evidence>
<evidence type="ECO:0000313" key="14">
    <source>
        <dbReference type="Proteomes" id="UP000242875"/>
    </source>
</evidence>
<keyword evidence="10" id="KW-1133">Transmembrane helix</keyword>
<evidence type="ECO:0000256" key="9">
    <source>
        <dbReference type="ARBA" id="ARBA00022968"/>
    </source>
</evidence>
<comment type="pathway">
    <text evidence="2">Protein modification; protein glycosylation.</text>
</comment>
<evidence type="ECO:0000256" key="4">
    <source>
        <dbReference type="ARBA" id="ARBA00012557"/>
    </source>
</evidence>
<proteinExistence type="inferred from homology"/>
<evidence type="ECO:0000256" key="7">
    <source>
        <dbReference type="ARBA" id="ARBA00022692"/>
    </source>
</evidence>
<evidence type="ECO:0000256" key="8">
    <source>
        <dbReference type="ARBA" id="ARBA00022741"/>
    </source>
</evidence>
<dbReference type="InterPro" id="IPR026050">
    <property type="entry name" value="C1GALT1/C1GALT1_chp1"/>
</dbReference>